<name>A0ABU7DNZ9_9TELE</name>
<evidence type="ECO:0000313" key="2">
    <source>
        <dbReference type="EMBL" id="MED6275760.1"/>
    </source>
</evidence>
<feature type="non-terminal residue" evidence="2">
    <location>
        <position position="1"/>
    </location>
</feature>
<proteinExistence type="predicted"/>
<organism evidence="2 3">
    <name type="scientific">Characodon lateralis</name>
    <dbReference type="NCBI Taxonomy" id="208331"/>
    <lineage>
        <taxon>Eukaryota</taxon>
        <taxon>Metazoa</taxon>
        <taxon>Chordata</taxon>
        <taxon>Craniata</taxon>
        <taxon>Vertebrata</taxon>
        <taxon>Euteleostomi</taxon>
        <taxon>Actinopterygii</taxon>
        <taxon>Neopterygii</taxon>
        <taxon>Teleostei</taxon>
        <taxon>Neoteleostei</taxon>
        <taxon>Acanthomorphata</taxon>
        <taxon>Ovalentaria</taxon>
        <taxon>Atherinomorphae</taxon>
        <taxon>Cyprinodontiformes</taxon>
        <taxon>Goodeidae</taxon>
        <taxon>Characodon</taxon>
    </lineage>
</organism>
<keyword evidence="3" id="KW-1185">Reference proteome</keyword>
<reference evidence="2 3" key="1">
    <citation type="submission" date="2021-06" db="EMBL/GenBank/DDBJ databases">
        <authorList>
            <person name="Palmer J.M."/>
        </authorList>
    </citation>
    <scope>NUCLEOTIDE SEQUENCE [LARGE SCALE GENOMIC DNA]</scope>
    <source>
        <strain evidence="2 3">CL_MEX2019</strain>
        <tissue evidence="2">Muscle</tissue>
    </source>
</reference>
<protein>
    <submittedName>
        <fullName evidence="2">Uncharacterized protein</fullName>
    </submittedName>
</protein>
<sequence>RTRAYDVTAIVGGKSPFGLRSPYVPRACCVFAAKYTKKKKHLLGEPSLTSEAAGLQPVGTSTTFDKIGRLLSVIFHHVRPSDARRQSPADHNNGLSLEDGRV</sequence>
<gene>
    <name evidence="2" type="ORF">CHARACLAT_029750</name>
</gene>
<comment type="caution">
    <text evidence="2">The sequence shown here is derived from an EMBL/GenBank/DDBJ whole genome shotgun (WGS) entry which is preliminary data.</text>
</comment>
<evidence type="ECO:0000256" key="1">
    <source>
        <dbReference type="SAM" id="MobiDB-lite"/>
    </source>
</evidence>
<accession>A0ABU7DNZ9</accession>
<feature type="region of interest" description="Disordered" evidence="1">
    <location>
        <begin position="81"/>
        <end position="102"/>
    </location>
</feature>
<dbReference type="EMBL" id="JAHUTJ010028872">
    <property type="protein sequence ID" value="MED6275760.1"/>
    <property type="molecule type" value="Genomic_DNA"/>
</dbReference>
<evidence type="ECO:0000313" key="3">
    <source>
        <dbReference type="Proteomes" id="UP001352852"/>
    </source>
</evidence>
<dbReference type="Proteomes" id="UP001352852">
    <property type="component" value="Unassembled WGS sequence"/>
</dbReference>